<evidence type="ECO:0000256" key="7">
    <source>
        <dbReference type="ARBA" id="ARBA00023136"/>
    </source>
</evidence>
<evidence type="ECO:0000313" key="11">
    <source>
        <dbReference type="Proteomes" id="UP000250780"/>
    </source>
</evidence>
<comment type="subunit">
    <text evidence="8">Component of the lipopolysaccharide transport and assembly complex. The LptBFG transporter is composed of two ATP-binding proteins (LptB) and two transmembrane proteins (LptF and LptG).</text>
</comment>
<sequence length="121" mass="12921">MQPFGVLDRYIGKTIFTTIMMTLFMLVSLSGIIKFVDQLKKAGQGSYDALGAGMYTLLSVPERCANLLPDGGSAWGVAWSWDAGAAQRTGGDAGFWFYPYAGGAVGDENRHSAGLADDGDW</sequence>
<evidence type="ECO:0000256" key="1">
    <source>
        <dbReference type="ARBA" id="ARBA00002265"/>
    </source>
</evidence>
<dbReference type="EMBL" id="UASD01000008">
    <property type="protein sequence ID" value="SPX12448.1"/>
    <property type="molecule type" value="Genomic_DNA"/>
</dbReference>
<dbReference type="AlphaFoldDB" id="A0A2X1Q0Q5"/>
<keyword evidence="7 9" id="KW-0472">Membrane</keyword>
<evidence type="ECO:0000256" key="4">
    <source>
        <dbReference type="ARBA" id="ARBA00022475"/>
    </source>
</evidence>
<organism evidence="10 11">
    <name type="scientific">Escherichia coli</name>
    <dbReference type="NCBI Taxonomy" id="562"/>
    <lineage>
        <taxon>Bacteria</taxon>
        <taxon>Pseudomonadati</taxon>
        <taxon>Pseudomonadota</taxon>
        <taxon>Gammaproteobacteria</taxon>
        <taxon>Enterobacterales</taxon>
        <taxon>Enterobacteriaceae</taxon>
        <taxon>Escherichia</taxon>
    </lineage>
</organism>
<keyword evidence="4" id="KW-1003">Cell membrane</keyword>
<keyword evidence="5 9" id="KW-0812">Transmembrane</keyword>
<evidence type="ECO:0000256" key="8">
    <source>
        <dbReference type="ARBA" id="ARBA00026081"/>
    </source>
</evidence>
<comment type="similarity">
    <text evidence="3">Belongs to the LptF/LptG family.</text>
</comment>
<accession>A0A2X1Q0Q5</accession>
<evidence type="ECO:0000256" key="5">
    <source>
        <dbReference type="ARBA" id="ARBA00022692"/>
    </source>
</evidence>
<dbReference type="InterPro" id="IPR005495">
    <property type="entry name" value="LptG/LptF_permease"/>
</dbReference>
<evidence type="ECO:0000256" key="9">
    <source>
        <dbReference type="SAM" id="Phobius"/>
    </source>
</evidence>
<dbReference type="Pfam" id="PF03739">
    <property type="entry name" value="LptF_LptG"/>
    <property type="match status" value="1"/>
</dbReference>
<evidence type="ECO:0000256" key="3">
    <source>
        <dbReference type="ARBA" id="ARBA00007725"/>
    </source>
</evidence>
<comment type="subcellular location">
    <subcellularLocation>
        <location evidence="2">Cell membrane</location>
        <topology evidence="2">Multi-pass membrane protein</topology>
    </subcellularLocation>
</comment>
<keyword evidence="6 9" id="KW-1133">Transmembrane helix</keyword>
<dbReference type="GO" id="GO:0005886">
    <property type="term" value="C:plasma membrane"/>
    <property type="evidence" value="ECO:0007669"/>
    <property type="project" value="UniProtKB-SubCell"/>
</dbReference>
<gene>
    <name evidence="10" type="primary">lptG_2</name>
    <name evidence="10" type="ORF">NCTC9073_03817</name>
</gene>
<proteinExistence type="inferred from homology"/>
<evidence type="ECO:0000313" key="10">
    <source>
        <dbReference type="EMBL" id="SPX12448.1"/>
    </source>
</evidence>
<reference evidence="10 11" key="1">
    <citation type="submission" date="2018-06" db="EMBL/GenBank/DDBJ databases">
        <authorList>
            <consortium name="Pathogen Informatics"/>
            <person name="Doyle S."/>
        </authorList>
    </citation>
    <scope>NUCLEOTIDE SEQUENCE [LARGE SCALE GENOMIC DNA]</scope>
    <source>
        <strain evidence="10 11">NCTC9073</strain>
    </source>
</reference>
<evidence type="ECO:0000256" key="2">
    <source>
        <dbReference type="ARBA" id="ARBA00004651"/>
    </source>
</evidence>
<comment type="function">
    <text evidence="1">Part of the ABC transporter complex LptBFG involved in the translocation of lipopolysaccharide (LPS) from the inner membrane to the outer membrane.</text>
</comment>
<protein>
    <submittedName>
        <fullName evidence="10">Putative permease</fullName>
    </submittedName>
</protein>
<name>A0A2X1Q0Q5_ECOLX</name>
<evidence type="ECO:0000256" key="6">
    <source>
        <dbReference type="ARBA" id="ARBA00022989"/>
    </source>
</evidence>
<dbReference type="Proteomes" id="UP000250780">
    <property type="component" value="Unassembled WGS sequence"/>
</dbReference>
<feature type="transmembrane region" description="Helical" evidence="9">
    <location>
        <begin position="15"/>
        <end position="36"/>
    </location>
</feature>